<dbReference type="KEGG" id="msea:METESE_09090"/>
<dbReference type="AlphaFoldDB" id="A0AA48KBL1"/>
<name>A0AA48KBL1_9BACT</name>
<feature type="chain" id="PRO_5041427926" evidence="1">
    <location>
        <begin position="26"/>
        <end position="166"/>
    </location>
</feature>
<reference evidence="2" key="1">
    <citation type="journal article" date="2023" name="Int. J. Syst. Evol. Microbiol.">
        <title>Mesoterricola silvestris gen. nov., sp. nov., Mesoterricola sediminis sp. nov., Geothrix oryzae sp. nov., Geothrix edaphica sp. nov., Geothrix rubra sp. nov., and Geothrix limicola sp. nov., six novel members of Acidobacteriota isolated from soils.</title>
        <authorList>
            <person name="Itoh H."/>
            <person name="Sugisawa Y."/>
            <person name="Mise K."/>
            <person name="Xu Z."/>
            <person name="Kuniyasu M."/>
            <person name="Ushijima N."/>
            <person name="Kawano K."/>
            <person name="Kobayashi E."/>
            <person name="Shiratori Y."/>
            <person name="Masuda Y."/>
            <person name="Senoo K."/>
        </authorList>
    </citation>
    <scope>NUCLEOTIDE SEQUENCE</scope>
    <source>
        <strain evidence="2">W786</strain>
    </source>
</reference>
<evidence type="ECO:0000313" key="2">
    <source>
        <dbReference type="EMBL" id="BDU75951.1"/>
    </source>
</evidence>
<organism evidence="2 3">
    <name type="scientific">Mesoterricola sediminis</name>
    <dbReference type="NCBI Taxonomy" id="2927980"/>
    <lineage>
        <taxon>Bacteria</taxon>
        <taxon>Pseudomonadati</taxon>
        <taxon>Acidobacteriota</taxon>
        <taxon>Holophagae</taxon>
        <taxon>Holophagales</taxon>
        <taxon>Holophagaceae</taxon>
        <taxon>Mesoterricola</taxon>
    </lineage>
</organism>
<keyword evidence="3" id="KW-1185">Reference proteome</keyword>
<dbReference type="Proteomes" id="UP001228113">
    <property type="component" value="Chromosome"/>
</dbReference>
<proteinExistence type="predicted"/>
<dbReference type="RefSeq" id="WP_243335649.1">
    <property type="nucleotide sequence ID" value="NZ_AP027081.1"/>
</dbReference>
<keyword evidence="1" id="KW-0732">Signal</keyword>
<evidence type="ECO:0000313" key="3">
    <source>
        <dbReference type="Proteomes" id="UP001228113"/>
    </source>
</evidence>
<evidence type="ECO:0000256" key="1">
    <source>
        <dbReference type="SAM" id="SignalP"/>
    </source>
</evidence>
<sequence>MTTAAATALSSFSYLSALTSSGASSAVLGTLASAYTKASAAQDGSLEAVAGQGYLGTLASAIYTQSGSAGSIQNLSALTVGGLDSGSAASLLSGLTSDSASALQGFDASLLGGASLAAAGAEARKAYGSGTLTQAAQAAADTTSSPATLALQAVAASLGNTFTLLA</sequence>
<accession>A0AA48KBL1</accession>
<protein>
    <submittedName>
        <fullName evidence="2">Uncharacterized protein</fullName>
    </submittedName>
</protein>
<gene>
    <name evidence="2" type="ORF">METESE_09090</name>
</gene>
<feature type="signal peptide" evidence="1">
    <location>
        <begin position="1"/>
        <end position="25"/>
    </location>
</feature>
<dbReference type="EMBL" id="AP027081">
    <property type="protein sequence ID" value="BDU75951.1"/>
    <property type="molecule type" value="Genomic_DNA"/>
</dbReference>